<evidence type="ECO:0000256" key="6">
    <source>
        <dbReference type="ARBA" id="ARBA00047512"/>
    </source>
</evidence>
<proteinExistence type="inferred from homology"/>
<sequence length="369" mass="40129" precursor="true">MPQPSLPKRLCLAVLLIGFAGMSNATGTEPPLAARVLVIGHRGASALRPEHTLASYGKAIADGADFIEPDLVMTRDGVPVARHENEIGGTTDVARHPEFAGRETTKTIDGQPVTGWFTEDFTLAELKTLRARERLPELRGTAYDGQFQIPTLDEIIDFVAAESATQGRMIGIIPEIKHGTYFQKAGLPMEDRVLAILAAHAYTRTAPVEIQSFEIANLKYLRGKLGRDHRNIRLLQLIDDADQQPYDVAAAGGRLTYGGMTTPAGLREIAGYADAIGPNIRAIIPLAGDGTLGRPTPLVRDAHAAKLEVHPYTFRPENQFQAKNFRQGSDPKTFNEAGSIAEIRAYLDAGIDAFFTDDPAIGRKALDRR</sequence>
<dbReference type="EC" id="3.1.4.46" evidence="2"/>
<dbReference type="GO" id="GO:0042597">
    <property type="term" value="C:periplasmic space"/>
    <property type="evidence" value="ECO:0007669"/>
    <property type="project" value="TreeGrafter"/>
</dbReference>
<evidence type="ECO:0000313" key="10">
    <source>
        <dbReference type="Proteomes" id="UP000011859"/>
    </source>
</evidence>
<dbReference type="STRING" id="666685.R2APBS1_3631"/>
<evidence type="ECO:0000256" key="5">
    <source>
        <dbReference type="ARBA" id="ARBA00022801"/>
    </source>
</evidence>
<dbReference type="GO" id="GO:0006629">
    <property type="term" value="P:lipid metabolic process"/>
    <property type="evidence" value="ECO:0007669"/>
    <property type="project" value="InterPro"/>
</dbReference>
<evidence type="ECO:0000259" key="8">
    <source>
        <dbReference type="PROSITE" id="PS51704"/>
    </source>
</evidence>
<keyword evidence="5" id="KW-0378">Hydrolase</keyword>
<dbReference type="Gene3D" id="3.20.20.190">
    <property type="entry name" value="Phosphatidylinositol (PI) phosphodiesterase"/>
    <property type="match status" value="1"/>
</dbReference>
<organism evidence="9 10">
    <name type="scientific">Rhodanobacter denitrificans</name>
    <dbReference type="NCBI Taxonomy" id="666685"/>
    <lineage>
        <taxon>Bacteria</taxon>
        <taxon>Pseudomonadati</taxon>
        <taxon>Pseudomonadota</taxon>
        <taxon>Gammaproteobacteria</taxon>
        <taxon>Lysobacterales</taxon>
        <taxon>Rhodanobacteraceae</taxon>
        <taxon>Rhodanobacter</taxon>
    </lineage>
</organism>
<dbReference type="Pfam" id="PF03009">
    <property type="entry name" value="GDPD"/>
    <property type="match status" value="1"/>
</dbReference>
<accession>M4NT75</accession>
<dbReference type="CDD" id="cd08602">
    <property type="entry name" value="GDPD_ScGlpQ1_like"/>
    <property type="match status" value="1"/>
</dbReference>
<dbReference type="EMBL" id="CP003470">
    <property type="protein sequence ID" value="AGG90691.1"/>
    <property type="molecule type" value="Genomic_DNA"/>
</dbReference>
<dbReference type="eggNOG" id="COG0584">
    <property type="taxonomic scope" value="Bacteria"/>
</dbReference>
<dbReference type="PROSITE" id="PS51704">
    <property type="entry name" value="GP_PDE"/>
    <property type="match status" value="1"/>
</dbReference>
<dbReference type="AlphaFoldDB" id="M4NT75"/>
<evidence type="ECO:0000256" key="3">
    <source>
        <dbReference type="ARBA" id="ARBA00022729"/>
    </source>
</evidence>
<feature type="signal peptide" evidence="7">
    <location>
        <begin position="1"/>
        <end position="25"/>
    </location>
</feature>
<comment type="similarity">
    <text evidence="1">Belongs to the glycerophosphoryl diester phosphodiesterase family.</text>
</comment>
<protein>
    <recommendedName>
        <fullName evidence="2">glycerophosphodiester phosphodiesterase</fullName>
        <ecNumber evidence="2">3.1.4.46</ecNumber>
    </recommendedName>
</protein>
<dbReference type="Proteomes" id="UP000011859">
    <property type="component" value="Chromosome"/>
</dbReference>
<evidence type="ECO:0000313" key="9">
    <source>
        <dbReference type="EMBL" id="AGG90691.1"/>
    </source>
</evidence>
<dbReference type="InterPro" id="IPR030395">
    <property type="entry name" value="GP_PDE_dom"/>
</dbReference>
<comment type="catalytic activity">
    <reaction evidence="6">
        <text>a sn-glycero-3-phosphodiester + H2O = an alcohol + sn-glycerol 3-phosphate + H(+)</text>
        <dbReference type="Rhea" id="RHEA:12969"/>
        <dbReference type="ChEBI" id="CHEBI:15377"/>
        <dbReference type="ChEBI" id="CHEBI:15378"/>
        <dbReference type="ChEBI" id="CHEBI:30879"/>
        <dbReference type="ChEBI" id="CHEBI:57597"/>
        <dbReference type="ChEBI" id="CHEBI:83408"/>
        <dbReference type="EC" id="3.1.4.46"/>
    </reaction>
</comment>
<dbReference type="PANTHER" id="PTHR43620:SF7">
    <property type="entry name" value="GLYCEROPHOSPHODIESTER PHOSPHODIESTERASE GDPD5-RELATED"/>
    <property type="match status" value="1"/>
</dbReference>
<reference evidence="9 10" key="1">
    <citation type="submission" date="2012-04" db="EMBL/GenBank/DDBJ databases">
        <title>Complete genome of Rhodanobacter sp. 2APBS1.</title>
        <authorList>
            <consortium name="US DOE Joint Genome Institute"/>
            <person name="Huntemann M."/>
            <person name="Wei C.-L."/>
            <person name="Han J."/>
            <person name="Detter J.C."/>
            <person name="Han C."/>
            <person name="Tapia R."/>
            <person name="Munk A.C.C."/>
            <person name="Chen A."/>
            <person name="Krypides N."/>
            <person name="Mavromatis K."/>
            <person name="Markowitz V."/>
            <person name="Szeto E."/>
            <person name="Ivanova N."/>
            <person name="Mikhailova N."/>
            <person name="Ovchinnikova G."/>
            <person name="Pagani I."/>
            <person name="Pati A."/>
            <person name="Goodwin L."/>
            <person name="Peters L."/>
            <person name="Pitluck S."/>
            <person name="Woyke T."/>
            <person name="Prakash O."/>
            <person name="Elkins J."/>
            <person name="Brown S."/>
            <person name="Palumbo A."/>
            <person name="Hemme C."/>
            <person name="Zhou J."/>
            <person name="Watson D."/>
            <person name="Jardine P."/>
            <person name="Kostka J."/>
            <person name="Green S."/>
        </authorList>
    </citation>
    <scope>NUCLEOTIDE SEQUENCE [LARGE SCALE GENOMIC DNA]</scope>
    <source>
        <strain evidence="9 10">2APBS1</strain>
    </source>
</reference>
<evidence type="ECO:0000256" key="2">
    <source>
        <dbReference type="ARBA" id="ARBA00012247"/>
    </source>
</evidence>
<feature type="domain" description="GP-PDE" evidence="8">
    <location>
        <begin position="36"/>
        <end position="366"/>
    </location>
</feature>
<dbReference type="GO" id="GO:0008889">
    <property type="term" value="F:glycerophosphodiester phosphodiesterase activity"/>
    <property type="evidence" value="ECO:0007669"/>
    <property type="project" value="UniProtKB-EC"/>
</dbReference>
<gene>
    <name evidence="9" type="ORF">R2APBS1_3631</name>
</gene>
<dbReference type="HOGENOM" id="CLU_030226_0_0_6"/>
<keyword evidence="3 7" id="KW-0732">Signal</keyword>
<keyword evidence="4" id="KW-0319">Glycerol metabolism</keyword>
<evidence type="ECO:0000256" key="4">
    <source>
        <dbReference type="ARBA" id="ARBA00022798"/>
    </source>
</evidence>
<evidence type="ECO:0000256" key="7">
    <source>
        <dbReference type="SAM" id="SignalP"/>
    </source>
</evidence>
<name>M4NT75_9GAMM</name>
<dbReference type="SUPFAM" id="SSF51695">
    <property type="entry name" value="PLC-like phosphodiesterases"/>
    <property type="match status" value="1"/>
</dbReference>
<dbReference type="KEGG" id="rhd:R2APBS1_3631"/>
<dbReference type="RefSeq" id="WP_015448957.1">
    <property type="nucleotide sequence ID" value="NC_020541.1"/>
</dbReference>
<evidence type="ECO:0000256" key="1">
    <source>
        <dbReference type="ARBA" id="ARBA00007277"/>
    </source>
</evidence>
<dbReference type="InterPro" id="IPR017946">
    <property type="entry name" value="PLC-like_Pdiesterase_TIM-brl"/>
</dbReference>
<keyword evidence="10" id="KW-1185">Reference proteome</keyword>
<dbReference type="GO" id="GO:0006071">
    <property type="term" value="P:glycerol metabolic process"/>
    <property type="evidence" value="ECO:0007669"/>
    <property type="project" value="UniProtKB-KW"/>
</dbReference>
<feature type="chain" id="PRO_5004056308" description="glycerophosphodiester phosphodiesterase" evidence="7">
    <location>
        <begin position="26"/>
        <end position="369"/>
    </location>
</feature>
<dbReference type="PANTHER" id="PTHR43620">
    <property type="entry name" value="GLYCEROPHOSPHORYL DIESTER PHOSPHODIESTERASE"/>
    <property type="match status" value="1"/>
</dbReference>
<dbReference type="OrthoDB" id="9795622at2"/>